<name>Q8FSL4_COREF</name>
<dbReference type="InterPro" id="IPR025948">
    <property type="entry name" value="HTH-like_dom"/>
</dbReference>
<dbReference type="Proteomes" id="UP000001409">
    <property type="component" value="Chromosome"/>
</dbReference>
<sequence length="147" mass="16665">MIRFQFVDDAQKNHSVKRICEVLKLNRSSYYKWKNSSSARRKRLISDAILGARVTTVFTAENGCYGAKRITAELKDQIDHDPVNHKRVARIMRSLGPDPRKVDADNGSTGSEPSEMTPKWTGHTVCLARDLSFGVVPVPYRDPEFRS</sequence>
<organism evidence="3 4">
    <name type="scientific">Corynebacterium efficiens (strain DSM 44549 / YS-314 / AJ 12310 / JCM 11189 / NBRC 100395)</name>
    <dbReference type="NCBI Taxonomy" id="196164"/>
    <lineage>
        <taxon>Bacteria</taxon>
        <taxon>Bacillati</taxon>
        <taxon>Actinomycetota</taxon>
        <taxon>Actinomycetes</taxon>
        <taxon>Mycobacteriales</taxon>
        <taxon>Corynebacteriaceae</taxon>
        <taxon>Corynebacterium</taxon>
    </lineage>
</organism>
<dbReference type="PANTHER" id="PTHR46889:SF4">
    <property type="entry name" value="TRANSPOSASE INSO FOR INSERTION SEQUENCE ELEMENT IS911B-RELATED"/>
    <property type="match status" value="1"/>
</dbReference>
<keyword evidence="4" id="KW-1185">Reference proteome</keyword>
<dbReference type="PANTHER" id="PTHR46889">
    <property type="entry name" value="TRANSPOSASE INSF FOR INSERTION SEQUENCE IS3B-RELATED"/>
    <property type="match status" value="1"/>
</dbReference>
<protein>
    <recommendedName>
        <fullName evidence="2">HTH-like domain-containing protein</fullName>
    </recommendedName>
</protein>
<dbReference type="AlphaFoldDB" id="Q8FSL4"/>
<evidence type="ECO:0000256" key="1">
    <source>
        <dbReference type="SAM" id="MobiDB-lite"/>
    </source>
</evidence>
<dbReference type="Pfam" id="PF13276">
    <property type="entry name" value="HTH_21"/>
    <property type="match status" value="1"/>
</dbReference>
<dbReference type="EMBL" id="BA000035">
    <property type="protein sequence ID" value="BAC17182.1"/>
    <property type="molecule type" value="Genomic_DNA"/>
</dbReference>
<dbReference type="STRING" id="196164.gene:10740770"/>
<feature type="domain" description="HTH-like" evidence="2">
    <location>
        <begin position="48"/>
        <end position="96"/>
    </location>
</feature>
<feature type="region of interest" description="Disordered" evidence="1">
    <location>
        <begin position="95"/>
        <end position="119"/>
    </location>
</feature>
<dbReference type="HOGENOM" id="CLU_1764939_0_0_11"/>
<evidence type="ECO:0000259" key="2">
    <source>
        <dbReference type="Pfam" id="PF13276"/>
    </source>
</evidence>
<dbReference type="KEGG" id="cef:CE0372"/>
<dbReference type="InterPro" id="IPR050900">
    <property type="entry name" value="Transposase_IS3/IS150/IS904"/>
</dbReference>
<reference evidence="3 4" key="1">
    <citation type="journal article" date="2003" name="Genome Res.">
        <title>Comparative complete genome sequence analysis of the amino acid replacements responsible for the thermostability of Corynebacterium efficiens.</title>
        <authorList>
            <person name="Nishio Y."/>
            <person name="Nakamura Y."/>
            <person name="Kawarabayasi Y."/>
            <person name="Usuda Y."/>
            <person name="Kimura E."/>
            <person name="Sugimoto S."/>
            <person name="Matsui K."/>
            <person name="Yamagishi A."/>
            <person name="Kikuchi H."/>
            <person name="Ikeo K."/>
            <person name="Gojobori T."/>
        </authorList>
    </citation>
    <scope>NUCLEOTIDE SEQUENCE [LARGE SCALE GENOMIC DNA]</scope>
    <source>
        <strain evidence="4">DSM 44549 / YS-314 / AJ 12310 / JCM 11189 / NBRC 100395</strain>
    </source>
</reference>
<dbReference type="eggNOG" id="COG2801">
    <property type="taxonomic scope" value="Bacteria"/>
</dbReference>
<proteinExistence type="predicted"/>
<evidence type="ECO:0000313" key="4">
    <source>
        <dbReference type="Proteomes" id="UP000001409"/>
    </source>
</evidence>
<evidence type="ECO:0000313" key="3">
    <source>
        <dbReference type="EMBL" id="BAC17182.1"/>
    </source>
</evidence>
<accession>Q8FSL4</accession>